<dbReference type="Gene3D" id="1.10.455.10">
    <property type="entry name" value="Ribosomal protein S7 domain"/>
    <property type="match status" value="1"/>
</dbReference>
<dbReference type="CDD" id="cd14868">
    <property type="entry name" value="uS7_Mitochondria_Fungi"/>
    <property type="match status" value="1"/>
</dbReference>
<feature type="region of interest" description="Disordered" evidence="4">
    <location>
        <begin position="1"/>
        <end position="51"/>
    </location>
</feature>
<dbReference type="InterPro" id="IPR000235">
    <property type="entry name" value="Ribosomal_uS7"/>
</dbReference>
<dbReference type="Pfam" id="PF00177">
    <property type="entry name" value="Ribosomal_S7"/>
    <property type="match status" value="1"/>
</dbReference>
<protein>
    <submittedName>
        <fullName evidence="6">Ribosomal protein S7</fullName>
    </submittedName>
</protein>
<dbReference type="VEuPathDB" id="FungiDB:BD410DRAFT_840758"/>
<accession>A0A4Y7Q0V2</accession>
<dbReference type="GO" id="GO:0006412">
    <property type="term" value="P:translation"/>
    <property type="evidence" value="ECO:0007669"/>
    <property type="project" value="InterPro"/>
</dbReference>
<dbReference type="InterPro" id="IPR023798">
    <property type="entry name" value="Ribosomal_uS7_dom"/>
</dbReference>
<keyword evidence="2 6" id="KW-0689">Ribosomal protein</keyword>
<sequence>MTPADLLDSLMREGILSRRPRGTISSTSSPTPTTPTPPEPERMDIPPPDDPLLSYFKTSIMHNGQGASAARRTSRVLLHLHTLTGRAPPMPILRRAIALASPSVKVVSERRGSTNIYRPRALSEQQRTRFALRWIKEASDHQPGRTVEERLARELIAIVKGTSGVLKKKLSVHQQAMINRNMIR</sequence>
<dbReference type="PANTHER" id="PTHR11205">
    <property type="entry name" value="RIBOSOMAL PROTEIN S7"/>
    <property type="match status" value="1"/>
</dbReference>
<dbReference type="EMBL" id="ML170183">
    <property type="protein sequence ID" value="TDL21035.1"/>
    <property type="molecule type" value="Genomic_DNA"/>
</dbReference>
<keyword evidence="7" id="KW-1185">Reference proteome</keyword>
<dbReference type="GO" id="GO:0005840">
    <property type="term" value="C:ribosome"/>
    <property type="evidence" value="ECO:0007669"/>
    <property type="project" value="UniProtKB-KW"/>
</dbReference>
<dbReference type="InterPro" id="IPR047988">
    <property type="entry name" value="Ribosomal_uS7m_fungi"/>
</dbReference>
<dbReference type="GO" id="GO:1990904">
    <property type="term" value="C:ribonucleoprotein complex"/>
    <property type="evidence" value="ECO:0007669"/>
    <property type="project" value="UniProtKB-KW"/>
</dbReference>
<evidence type="ECO:0000256" key="4">
    <source>
        <dbReference type="SAM" id="MobiDB-lite"/>
    </source>
</evidence>
<keyword evidence="3" id="KW-0687">Ribonucleoprotein</keyword>
<dbReference type="InterPro" id="IPR036823">
    <property type="entry name" value="Ribosomal_uS7_dom_sf"/>
</dbReference>
<dbReference type="PIRSF" id="PIRSF002122">
    <property type="entry name" value="RPS7p_RPS7a_RPS5e_RPS7o"/>
    <property type="match status" value="1"/>
</dbReference>
<dbReference type="Proteomes" id="UP000294933">
    <property type="component" value="Unassembled WGS sequence"/>
</dbReference>
<feature type="domain" description="Small ribosomal subunit protein uS7" evidence="5">
    <location>
        <begin position="50"/>
        <end position="180"/>
    </location>
</feature>
<evidence type="ECO:0000313" key="7">
    <source>
        <dbReference type="Proteomes" id="UP000294933"/>
    </source>
</evidence>
<name>A0A4Y7Q0V2_9AGAM</name>
<evidence type="ECO:0000259" key="5">
    <source>
        <dbReference type="Pfam" id="PF00177"/>
    </source>
</evidence>
<evidence type="ECO:0000256" key="1">
    <source>
        <dbReference type="ARBA" id="ARBA00007151"/>
    </source>
</evidence>
<dbReference type="STRING" id="50990.A0A4Y7Q0V2"/>
<evidence type="ECO:0000256" key="3">
    <source>
        <dbReference type="ARBA" id="ARBA00023274"/>
    </source>
</evidence>
<proteinExistence type="inferred from homology"/>
<reference evidence="6 7" key="1">
    <citation type="submission" date="2018-06" db="EMBL/GenBank/DDBJ databases">
        <title>A transcriptomic atlas of mushroom development highlights an independent origin of complex multicellularity.</title>
        <authorList>
            <consortium name="DOE Joint Genome Institute"/>
            <person name="Krizsan K."/>
            <person name="Almasi E."/>
            <person name="Merenyi Z."/>
            <person name="Sahu N."/>
            <person name="Viragh M."/>
            <person name="Koszo T."/>
            <person name="Mondo S."/>
            <person name="Kiss B."/>
            <person name="Balint B."/>
            <person name="Kues U."/>
            <person name="Barry K."/>
            <person name="Hegedus J.C."/>
            <person name="Henrissat B."/>
            <person name="Johnson J."/>
            <person name="Lipzen A."/>
            <person name="Ohm R."/>
            <person name="Nagy I."/>
            <person name="Pangilinan J."/>
            <person name="Yan J."/>
            <person name="Xiong Y."/>
            <person name="Grigoriev I.V."/>
            <person name="Hibbett D.S."/>
            <person name="Nagy L.G."/>
        </authorList>
    </citation>
    <scope>NUCLEOTIDE SEQUENCE [LARGE SCALE GENOMIC DNA]</scope>
    <source>
        <strain evidence="6 7">SZMC22713</strain>
    </source>
</reference>
<evidence type="ECO:0000313" key="6">
    <source>
        <dbReference type="EMBL" id="TDL21035.1"/>
    </source>
</evidence>
<feature type="compositionally biased region" description="Low complexity" evidence="4">
    <location>
        <begin position="22"/>
        <end position="31"/>
    </location>
</feature>
<comment type="similarity">
    <text evidence="1">Belongs to the universal ribosomal protein uS7 family.</text>
</comment>
<dbReference type="AlphaFoldDB" id="A0A4Y7Q0V2"/>
<dbReference type="OrthoDB" id="9972728at2759"/>
<dbReference type="SUPFAM" id="SSF47973">
    <property type="entry name" value="Ribosomal protein S7"/>
    <property type="match status" value="1"/>
</dbReference>
<evidence type="ECO:0000256" key="2">
    <source>
        <dbReference type="ARBA" id="ARBA00022980"/>
    </source>
</evidence>
<organism evidence="6 7">
    <name type="scientific">Rickenella mellea</name>
    <dbReference type="NCBI Taxonomy" id="50990"/>
    <lineage>
        <taxon>Eukaryota</taxon>
        <taxon>Fungi</taxon>
        <taxon>Dikarya</taxon>
        <taxon>Basidiomycota</taxon>
        <taxon>Agaricomycotina</taxon>
        <taxon>Agaricomycetes</taxon>
        <taxon>Hymenochaetales</taxon>
        <taxon>Rickenellaceae</taxon>
        <taxon>Rickenella</taxon>
    </lineage>
</organism>
<gene>
    <name evidence="6" type="ORF">BD410DRAFT_840758</name>
</gene>